<dbReference type="Pfam" id="PF06580">
    <property type="entry name" value="His_kinase"/>
    <property type="match status" value="1"/>
</dbReference>
<evidence type="ECO:0000313" key="4">
    <source>
        <dbReference type="Proteomes" id="UP001165367"/>
    </source>
</evidence>
<keyword evidence="3" id="KW-0418">Kinase</keyword>
<dbReference type="InterPro" id="IPR036890">
    <property type="entry name" value="HATPase_C_sf"/>
</dbReference>
<gene>
    <name evidence="3" type="ORF">LZZ85_09870</name>
</gene>
<dbReference type="Gene3D" id="3.30.565.10">
    <property type="entry name" value="Histidine kinase-like ATPase, C-terminal domain"/>
    <property type="match status" value="1"/>
</dbReference>
<feature type="transmembrane region" description="Helical" evidence="1">
    <location>
        <begin position="137"/>
        <end position="160"/>
    </location>
</feature>
<keyword evidence="1" id="KW-0472">Membrane</keyword>
<dbReference type="PANTHER" id="PTHR34220">
    <property type="entry name" value="SENSOR HISTIDINE KINASE YPDA"/>
    <property type="match status" value="1"/>
</dbReference>
<feature type="transmembrane region" description="Helical" evidence="1">
    <location>
        <begin position="59"/>
        <end position="77"/>
    </location>
</feature>
<feature type="transmembrane region" description="Helical" evidence="1">
    <location>
        <begin position="89"/>
        <end position="112"/>
    </location>
</feature>
<dbReference type="GO" id="GO:0016301">
    <property type="term" value="F:kinase activity"/>
    <property type="evidence" value="ECO:0007669"/>
    <property type="project" value="UniProtKB-KW"/>
</dbReference>
<evidence type="ECO:0000259" key="2">
    <source>
        <dbReference type="Pfam" id="PF06580"/>
    </source>
</evidence>
<name>A0ABS9KQK8_9BACT</name>
<protein>
    <submittedName>
        <fullName evidence="3">Histidine kinase</fullName>
    </submittedName>
</protein>
<comment type="caution">
    <text evidence="3">The sequence shown here is derived from an EMBL/GenBank/DDBJ whole genome shotgun (WGS) entry which is preliminary data.</text>
</comment>
<dbReference type="InterPro" id="IPR010559">
    <property type="entry name" value="Sig_transdc_His_kin_internal"/>
</dbReference>
<keyword evidence="1" id="KW-1133">Transmembrane helix</keyword>
<dbReference type="EMBL" id="JAKLTR010000005">
    <property type="protein sequence ID" value="MCG2614590.1"/>
    <property type="molecule type" value="Genomic_DNA"/>
</dbReference>
<keyword evidence="1" id="KW-0812">Transmembrane</keyword>
<feature type="domain" description="Signal transduction histidine kinase internal region" evidence="2">
    <location>
        <begin position="183"/>
        <end position="261"/>
    </location>
</feature>
<proteinExistence type="predicted"/>
<keyword evidence="4" id="KW-1185">Reference proteome</keyword>
<reference evidence="3" key="1">
    <citation type="submission" date="2022-01" db="EMBL/GenBank/DDBJ databases">
        <authorList>
            <person name="Jo J.-H."/>
            <person name="Im W.-T."/>
        </authorList>
    </citation>
    <scope>NUCLEOTIDE SEQUENCE</scope>
    <source>
        <strain evidence="3">NA20</strain>
    </source>
</reference>
<keyword evidence="3" id="KW-0808">Transferase</keyword>
<organism evidence="3 4">
    <name type="scientific">Terrimonas ginsenosidimutans</name>
    <dbReference type="NCBI Taxonomy" id="2908004"/>
    <lineage>
        <taxon>Bacteria</taxon>
        <taxon>Pseudomonadati</taxon>
        <taxon>Bacteroidota</taxon>
        <taxon>Chitinophagia</taxon>
        <taxon>Chitinophagales</taxon>
        <taxon>Chitinophagaceae</taxon>
        <taxon>Terrimonas</taxon>
    </lineage>
</organism>
<sequence length="374" mass="42239">MPALPFIFSNESRWKWIRHLSFWIVWLLFQLFLYSFTPSPVLSQQNFWTRIYLTLPETVLYLVPQLFLAYSLMYGVITKLVIPGRYITAMFATIVLILATALLSALMSITVVDQVRFAMTRSISPVIAQHPTTPRSISIGVAMLAGLRGAVTIGGIAAAIKLMKCFYEKQQAALTLEKEKINAELQMLKAQLHPHFLFNTLNNIYSLTQDVSIKASGMIMRLSGMLRYMLYEGSKASVPLNKELQMINDYIQLEAIRYDKSLELSIAIPDNTNAAIAPLILLPFVENAFKHGASKMIEQPWISLTIEMNGNHLSMKLINGKDNNKPDTEPGIGIANARKRLGLLYPQKHNLQISEEEEMFFVHLKIELSDASLT</sequence>
<evidence type="ECO:0000256" key="1">
    <source>
        <dbReference type="SAM" id="Phobius"/>
    </source>
</evidence>
<dbReference type="PANTHER" id="PTHR34220:SF7">
    <property type="entry name" value="SENSOR HISTIDINE KINASE YPDA"/>
    <property type="match status" value="1"/>
</dbReference>
<dbReference type="InterPro" id="IPR050640">
    <property type="entry name" value="Bact_2-comp_sensor_kinase"/>
</dbReference>
<accession>A0ABS9KQK8</accession>
<evidence type="ECO:0000313" key="3">
    <source>
        <dbReference type="EMBL" id="MCG2614590.1"/>
    </source>
</evidence>
<dbReference type="RefSeq" id="WP_237871150.1">
    <property type="nucleotide sequence ID" value="NZ_JAKLTR010000005.1"/>
</dbReference>
<dbReference type="Proteomes" id="UP001165367">
    <property type="component" value="Unassembled WGS sequence"/>
</dbReference>